<evidence type="ECO:0000313" key="3">
    <source>
        <dbReference type="EMBL" id="KAK7865572.1"/>
    </source>
</evidence>
<dbReference type="EMBL" id="JAZDUA010000172">
    <property type="protein sequence ID" value="KAK7865572.1"/>
    <property type="molecule type" value="Genomic_DNA"/>
</dbReference>
<feature type="region of interest" description="Disordered" evidence="1">
    <location>
        <begin position="35"/>
        <end position="56"/>
    </location>
</feature>
<comment type="caution">
    <text evidence="3">The sequence shown here is derived from an EMBL/GenBank/DDBJ whole genome shotgun (WGS) entry which is preliminary data.</text>
</comment>
<dbReference type="Proteomes" id="UP001378592">
    <property type="component" value="Unassembled WGS sequence"/>
</dbReference>
<keyword evidence="2" id="KW-1133">Transmembrane helix</keyword>
<keyword evidence="2" id="KW-0472">Membrane</keyword>
<keyword evidence="4" id="KW-1185">Reference proteome</keyword>
<evidence type="ECO:0000256" key="1">
    <source>
        <dbReference type="SAM" id="MobiDB-lite"/>
    </source>
</evidence>
<name>A0AAN9Z7E5_9ORTH</name>
<evidence type="ECO:0000313" key="4">
    <source>
        <dbReference type="Proteomes" id="UP001378592"/>
    </source>
</evidence>
<proteinExistence type="predicted"/>
<sequence>MQLLTLNSLLMFDLVFVFFLFLVGVSCLVHYLPSSPAGQQASASPPPPPAAAPPPPARLRVVVAAAPRSSAPVHHV</sequence>
<gene>
    <name evidence="3" type="ORF">R5R35_010106</name>
</gene>
<accession>A0AAN9Z7E5</accession>
<reference evidence="3 4" key="1">
    <citation type="submission" date="2024-03" db="EMBL/GenBank/DDBJ databases">
        <title>The genome assembly and annotation of the cricket Gryllus longicercus Weissman &amp; Gray.</title>
        <authorList>
            <person name="Szrajer S."/>
            <person name="Gray D."/>
            <person name="Ylla G."/>
        </authorList>
    </citation>
    <scope>NUCLEOTIDE SEQUENCE [LARGE SCALE GENOMIC DNA]</scope>
    <source>
        <strain evidence="3">DAG 2021-001</strain>
        <tissue evidence="3">Whole body minus gut</tissue>
    </source>
</reference>
<feature type="compositionally biased region" description="Pro residues" evidence="1">
    <location>
        <begin position="44"/>
        <end position="56"/>
    </location>
</feature>
<dbReference type="AlphaFoldDB" id="A0AAN9Z7E5"/>
<keyword evidence="2" id="KW-0812">Transmembrane</keyword>
<protein>
    <submittedName>
        <fullName evidence="3">Uncharacterized protein</fullName>
    </submittedName>
</protein>
<feature type="transmembrane region" description="Helical" evidence="2">
    <location>
        <begin position="12"/>
        <end position="32"/>
    </location>
</feature>
<evidence type="ECO:0000256" key="2">
    <source>
        <dbReference type="SAM" id="Phobius"/>
    </source>
</evidence>
<organism evidence="3 4">
    <name type="scientific">Gryllus longicercus</name>
    <dbReference type="NCBI Taxonomy" id="2509291"/>
    <lineage>
        <taxon>Eukaryota</taxon>
        <taxon>Metazoa</taxon>
        <taxon>Ecdysozoa</taxon>
        <taxon>Arthropoda</taxon>
        <taxon>Hexapoda</taxon>
        <taxon>Insecta</taxon>
        <taxon>Pterygota</taxon>
        <taxon>Neoptera</taxon>
        <taxon>Polyneoptera</taxon>
        <taxon>Orthoptera</taxon>
        <taxon>Ensifera</taxon>
        <taxon>Gryllidea</taxon>
        <taxon>Grylloidea</taxon>
        <taxon>Gryllidae</taxon>
        <taxon>Gryllinae</taxon>
        <taxon>Gryllus</taxon>
    </lineage>
</organism>